<proteinExistence type="predicted"/>
<evidence type="ECO:0000256" key="2">
    <source>
        <dbReference type="ARBA" id="ARBA00022771"/>
    </source>
</evidence>
<dbReference type="PROSITE" id="PS00518">
    <property type="entry name" value="ZF_RING_1"/>
    <property type="match status" value="1"/>
</dbReference>
<reference evidence="6 7" key="1">
    <citation type="journal article" date="2011" name="Proc. Natl. Acad. Sci. U.S.A.">
        <title>Comparative genomics of xylose-fermenting fungi for enhanced biofuel production.</title>
        <authorList>
            <person name="Wohlbach D.J."/>
            <person name="Kuo A."/>
            <person name="Sato T.K."/>
            <person name="Potts K.M."/>
            <person name="Salamov A.A."/>
            <person name="LaButti K.M."/>
            <person name="Sun H."/>
            <person name="Clum A."/>
            <person name="Pangilinan J.L."/>
            <person name="Lindquist E.A."/>
            <person name="Lucas S."/>
            <person name="Lapidus A."/>
            <person name="Jin M."/>
            <person name="Gunawan C."/>
            <person name="Balan V."/>
            <person name="Dale B.E."/>
            <person name="Jeffries T.W."/>
            <person name="Zinkel R."/>
            <person name="Barry K.W."/>
            <person name="Grigoriev I.V."/>
            <person name="Gasch A.P."/>
        </authorList>
    </citation>
    <scope>NUCLEOTIDE SEQUENCE [LARGE SCALE GENOMIC DNA]</scope>
    <source>
        <strain evidence="7">NRRL Y-27907 / 11-Y1</strain>
    </source>
</reference>
<dbReference type="KEGG" id="spaa:SPAPADRAFT_61890"/>
<dbReference type="eggNOG" id="KOG2177">
    <property type="taxonomic scope" value="Eukaryota"/>
</dbReference>
<evidence type="ECO:0000256" key="4">
    <source>
        <dbReference type="PROSITE-ProRule" id="PRU00175"/>
    </source>
</evidence>
<dbReference type="HOGENOM" id="CLU_1741717_0_0_1"/>
<dbReference type="Gene3D" id="3.30.40.10">
    <property type="entry name" value="Zinc/RING finger domain, C3HC4 (zinc finger)"/>
    <property type="match status" value="1"/>
</dbReference>
<dbReference type="InterPro" id="IPR001841">
    <property type="entry name" value="Znf_RING"/>
</dbReference>
<keyword evidence="1" id="KW-0479">Metal-binding</keyword>
<feature type="domain" description="RING-type" evidence="5">
    <location>
        <begin position="38"/>
        <end position="76"/>
    </location>
</feature>
<dbReference type="GeneID" id="18874098"/>
<dbReference type="Pfam" id="PF13923">
    <property type="entry name" value="zf-C3HC4_2"/>
    <property type="match status" value="1"/>
</dbReference>
<name>G3ARK2_SPAPN</name>
<protein>
    <recommendedName>
        <fullName evidence="5">RING-type domain-containing protein</fullName>
    </recommendedName>
</protein>
<gene>
    <name evidence="6" type="ORF">SPAPADRAFT_61890</name>
</gene>
<accession>G3ARK2</accession>
<dbReference type="Proteomes" id="UP000000709">
    <property type="component" value="Unassembled WGS sequence"/>
</dbReference>
<dbReference type="SUPFAM" id="SSF57850">
    <property type="entry name" value="RING/U-box"/>
    <property type="match status" value="1"/>
</dbReference>
<evidence type="ECO:0000256" key="1">
    <source>
        <dbReference type="ARBA" id="ARBA00022723"/>
    </source>
</evidence>
<keyword evidence="7" id="KW-1185">Reference proteome</keyword>
<organism evidence="7">
    <name type="scientific">Spathaspora passalidarum (strain NRRL Y-27907 / 11-Y1)</name>
    <dbReference type="NCBI Taxonomy" id="619300"/>
    <lineage>
        <taxon>Eukaryota</taxon>
        <taxon>Fungi</taxon>
        <taxon>Dikarya</taxon>
        <taxon>Ascomycota</taxon>
        <taxon>Saccharomycotina</taxon>
        <taxon>Pichiomycetes</taxon>
        <taxon>Debaryomycetaceae</taxon>
        <taxon>Spathaspora</taxon>
    </lineage>
</organism>
<evidence type="ECO:0000313" key="6">
    <source>
        <dbReference type="EMBL" id="EGW31323.1"/>
    </source>
</evidence>
<sequence length="150" mass="17630">MVTREKVMSIIIPRKSIQTTDIKQVPSDLLAKVVDLECPICTEIMIVPVTTKCRHSFCYRCMYRWCKLHRSCPTCRYSIKRQPQLNVAIKDVVRLAVDSLVETNCREYNSAELIKLRNHMLDEYNSDVANGQLYGNLFERRQFFKSHYYG</sequence>
<dbReference type="EMBL" id="GL996503">
    <property type="protein sequence ID" value="EGW31323.1"/>
    <property type="molecule type" value="Genomic_DNA"/>
</dbReference>
<dbReference type="RefSeq" id="XP_007376101.1">
    <property type="nucleotide sequence ID" value="XM_007376039.1"/>
</dbReference>
<dbReference type="AlphaFoldDB" id="G3ARK2"/>
<dbReference type="SMART" id="SM00184">
    <property type="entry name" value="RING"/>
    <property type="match status" value="1"/>
</dbReference>
<evidence type="ECO:0000259" key="5">
    <source>
        <dbReference type="PROSITE" id="PS50089"/>
    </source>
</evidence>
<dbReference type="InterPro" id="IPR013083">
    <property type="entry name" value="Znf_RING/FYVE/PHD"/>
</dbReference>
<dbReference type="OrthoDB" id="6105938at2759"/>
<keyword evidence="3" id="KW-0862">Zinc</keyword>
<evidence type="ECO:0000313" key="7">
    <source>
        <dbReference type="Proteomes" id="UP000000709"/>
    </source>
</evidence>
<dbReference type="PROSITE" id="PS50089">
    <property type="entry name" value="ZF_RING_2"/>
    <property type="match status" value="1"/>
</dbReference>
<dbReference type="STRING" id="619300.G3ARK2"/>
<dbReference type="InParanoid" id="G3ARK2"/>
<dbReference type="PANTHER" id="PTHR23327:SF51">
    <property type="entry name" value="TRANSCRIPTIONAL REGULATOR OF YEAST FORM ADHERENCE 3"/>
    <property type="match status" value="1"/>
</dbReference>
<evidence type="ECO:0000256" key="3">
    <source>
        <dbReference type="ARBA" id="ARBA00022833"/>
    </source>
</evidence>
<keyword evidence="2 4" id="KW-0863">Zinc-finger</keyword>
<dbReference type="GO" id="GO:0008270">
    <property type="term" value="F:zinc ion binding"/>
    <property type="evidence" value="ECO:0007669"/>
    <property type="project" value="UniProtKB-KW"/>
</dbReference>
<dbReference type="PANTHER" id="PTHR23327">
    <property type="entry name" value="RING FINGER PROTEIN 127"/>
    <property type="match status" value="1"/>
</dbReference>
<dbReference type="InterPro" id="IPR017907">
    <property type="entry name" value="Znf_RING_CS"/>
</dbReference>